<gene>
    <name evidence="1" type="ORF">PGTG_17497</name>
</gene>
<protein>
    <submittedName>
        <fullName evidence="1">Uncharacterized protein</fullName>
    </submittedName>
</protein>
<name>E3L516_PUCGT</name>
<dbReference type="VEuPathDB" id="FungiDB:PGTG_17497"/>
<reference key="1">
    <citation type="submission" date="2007-01" db="EMBL/GenBank/DDBJ databases">
        <title>The Genome Sequence of Puccinia graminis f. sp. tritici Strain CRL 75-36-700-3.</title>
        <authorList>
            <consortium name="The Broad Institute Genome Sequencing Platform"/>
            <person name="Birren B."/>
            <person name="Lander E."/>
            <person name="Galagan J."/>
            <person name="Nusbaum C."/>
            <person name="Devon K."/>
            <person name="Cuomo C."/>
            <person name="Jaffe D."/>
            <person name="Butler J."/>
            <person name="Alvarez P."/>
            <person name="Gnerre S."/>
            <person name="Grabherr M."/>
            <person name="Mauceli E."/>
            <person name="Brockman W."/>
            <person name="Young S."/>
            <person name="LaButti K."/>
            <person name="Sykes S."/>
            <person name="DeCaprio D."/>
            <person name="Crawford M."/>
            <person name="Koehrsen M."/>
            <person name="Engels R."/>
            <person name="Montgomery P."/>
            <person name="Pearson M."/>
            <person name="Howarth C."/>
            <person name="Larson L."/>
            <person name="White J."/>
            <person name="Zeng Q."/>
            <person name="Kodira C."/>
            <person name="Yandava C."/>
            <person name="Alvarado L."/>
            <person name="O'Leary S."/>
            <person name="Szabo L."/>
            <person name="Dean R."/>
            <person name="Schein J."/>
        </authorList>
    </citation>
    <scope>NUCLEOTIDE SEQUENCE</scope>
    <source>
        <strain>CRL 75-36-700-3</strain>
    </source>
</reference>
<dbReference type="AlphaFoldDB" id="E3L516"/>
<accession>E3L516</accession>
<organism evidence="1 2">
    <name type="scientific">Puccinia graminis f. sp. tritici (strain CRL 75-36-700-3 / race SCCL)</name>
    <name type="common">Black stem rust fungus</name>
    <dbReference type="NCBI Taxonomy" id="418459"/>
    <lineage>
        <taxon>Eukaryota</taxon>
        <taxon>Fungi</taxon>
        <taxon>Dikarya</taxon>
        <taxon>Basidiomycota</taxon>
        <taxon>Pucciniomycotina</taxon>
        <taxon>Pucciniomycetes</taxon>
        <taxon>Pucciniales</taxon>
        <taxon>Pucciniaceae</taxon>
        <taxon>Puccinia</taxon>
    </lineage>
</organism>
<dbReference type="RefSeq" id="XP_003336060.1">
    <property type="nucleotide sequence ID" value="XM_003336012.1"/>
</dbReference>
<keyword evidence="2" id="KW-1185">Reference proteome</keyword>
<dbReference type="KEGG" id="pgr:PGTG_17497"/>
<proteinExistence type="predicted"/>
<sequence length="84" mass="9574">MSWCYISVNLPRVEAMTYYVTKSTICDGACRVLCRRINFDPNHGLVADQPSSRGVGGPNPIPKFLIEFQLRRAPSVRIPYWMRG</sequence>
<reference evidence="2" key="2">
    <citation type="journal article" date="2011" name="Proc. Natl. Acad. Sci. U.S.A.">
        <title>Obligate biotrophy features unraveled by the genomic analysis of rust fungi.</title>
        <authorList>
            <person name="Duplessis S."/>
            <person name="Cuomo C.A."/>
            <person name="Lin Y.-C."/>
            <person name="Aerts A."/>
            <person name="Tisserant E."/>
            <person name="Veneault-Fourrey C."/>
            <person name="Joly D.L."/>
            <person name="Hacquard S."/>
            <person name="Amselem J."/>
            <person name="Cantarel B.L."/>
            <person name="Chiu R."/>
            <person name="Coutinho P.M."/>
            <person name="Feau N."/>
            <person name="Field M."/>
            <person name="Frey P."/>
            <person name="Gelhaye E."/>
            <person name="Goldberg J."/>
            <person name="Grabherr M.G."/>
            <person name="Kodira C.D."/>
            <person name="Kohler A."/>
            <person name="Kuees U."/>
            <person name="Lindquist E.A."/>
            <person name="Lucas S.M."/>
            <person name="Mago R."/>
            <person name="Mauceli E."/>
            <person name="Morin E."/>
            <person name="Murat C."/>
            <person name="Pangilinan J.L."/>
            <person name="Park R."/>
            <person name="Pearson M."/>
            <person name="Quesneville H."/>
            <person name="Rouhier N."/>
            <person name="Sakthikumar S."/>
            <person name="Salamov A.A."/>
            <person name="Schmutz J."/>
            <person name="Selles B."/>
            <person name="Shapiro H."/>
            <person name="Tanguay P."/>
            <person name="Tuskan G.A."/>
            <person name="Henrissat B."/>
            <person name="Van de Peer Y."/>
            <person name="Rouze P."/>
            <person name="Ellis J.G."/>
            <person name="Dodds P.N."/>
            <person name="Schein J.E."/>
            <person name="Zhong S."/>
            <person name="Hamelin R.C."/>
            <person name="Grigoriev I.V."/>
            <person name="Szabo L.J."/>
            <person name="Martin F."/>
        </authorList>
    </citation>
    <scope>NUCLEOTIDE SEQUENCE [LARGE SCALE GENOMIC DNA]</scope>
    <source>
        <strain evidence="2">CRL 75-36-700-3 / race SCCL</strain>
    </source>
</reference>
<dbReference type="Proteomes" id="UP000008783">
    <property type="component" value="Unassembled WGS sequence"/>
</dbReference>
<evidence type="ECO:0000313" key="1">
    <source>
        <dbReference type="EMBL" id="EFP91641.1"/>
    </source>
</evidence>
<dbReference type="HOGENOM" id="CLU_2528555_0_0_1"/>
<dbReference type="GeneID" id="10531581"/>
<dbReference type="EMBL" id="DS178350">
    <property type="protein sequence ID" value="EFP91641.1"/>
    <property type="molecule type" value="Genomic_DNA"/>
</dbReference>
<evidence type="ECO:0000313" key="2">
    <source>
        <dbReference type="Proteomes" id="UP000008783"/>
    </source>
</evidence>
<dbReference type="InParanoid" id="E3L516"/>